<accession>A0A6J5SWA4</accession>
<name>A0A6J5SWA4_9CAUD</name>
<organism evidence="1">
    <name type="scientific">uncultured Caudovirales phage</name>
    <dbReference type="NCBI Taxonomy" id="2100421"/>
    <lineage>
        <taxon>Viruses</taxon>
        <taxon>Duplodnaviria</taxon>
        <taxon>Heunggongvirae</taxon>
        <taxon>Uroviricota</taxon>
        <taxon>Caudoviricetes</taxon>
        <taxon>Peduoviridae</taxon>
        <taxon>Maltschvirus</taxon>
        <taxon>Maltschvirus maltsch</taxon>
    </lineage>
</organism>
<sequence length="153" mass="18435">MGPSNRGPFFWYIRTNMKSTDLRIGNIVDLGNRIAKIIEIGPLMCTVVDMEETQDTMEDYERVKGLPLTDEWFIKWGFYKDGEYWCRSIYDYKFCFRYRDWAKNWAFYQEFTDSPDPTDDGKKYPISFDIEFVHQIQNLWFSLLHYEIIANPD</sequence>
<evidence type="ECO:0000313" key="1">
    <source>
        <dbReference type="EMBL" id="CAB4219054.1"/>
    </source>
</evidence>
<reference evidence="1" key="1">
    <citation type="submission" date="2020-05" db="EMBL/GenBank/DDBJ databases">
        <authorList>
            <person name="Chiriac C."/>
            <person name="Salcher M."/>
            <person name="Ghai R."/>
            <person name="Kavagutti S V."/>
        </authorList>
    </citation>
    <scope>NUCLEOTIDE SEQUENCE</scope>
</reference>
<dbReference type="EMBL" id="LR797474">
    <property type="protein sequence ID" value="CAB4219054.1"/>
    <property type="molecule type" value="Genomic_DNA"/>
</dbReference>
<proteinExistence type="predicted"/>
<protein>
    <submittedName>
        <fullName evidence="1">Uncharacterized protein</fullName>
    </submittedName>
</protein>
<gene>
    <name evidence="1" type="ORF">UFOVP1604_137</name>
</gene>